<keyword evidence="2" id="KW-0732">Signal</keyword>
<comment type="caution">
    <text evidence="3">The sequence shown here is derived from an EMBL/GenBank/DDBJ whole genome shotgun (WGS) entry which is preliminary data.</text>
</comment>
<feature type="signal peptide" evidence="2">
    <location>
        <begin position="1"/>
        <end position="19"/>
    </location>
</feature>
<accession>A0AAW1HW12</accession>
<evidence type="ECO:0000256" key="1">
    <source>
        <dbReference type="SAM" id="MobiDB-lite"/>
    </source>
</evidence>
<feature type="region of interest" description="Disordered" evidence="1">
    <location>
        <begin position="160"/>
        <end position="184"/>
    </location>
</feature>
<organism evidence="3 4">
    <name type="scientific">Popillia japonica</name>
    <name type="common">Japanese beetle</name>
    <dbReference type="NCBI Taxonomy" id="7064"/>
    <lineage>
        <taxon>Eukaryota</taxon>
        <taxon>Metazoa</taxon>
        <taxon>Ecdysozoa</taxon>
        <taxon>Arthropoda</taxon>
        <taxon>Hexapoda</taxon>
        <taxon>Insecta</taxon>
        <taxon>Pterygota</taxon>
        <taxon>Neoptera</taxon>
        <taxon>Endopterygota</taxon>
        <taxon>Coleoptera</taxon>
        <taxon>Polyphaga</taxon>
        <taxon>Scarabaeiformia</taxon>
        <taxon>Scarabaeidae</taxon>
        <taxon>Rutelinae</taxon>
        <taxon>Popillia</taxon>
    </lineage>
</organism>
<evidence type="ECO:0000313" key="3">
    <source>
        <dbReference type="EMBL" id="KAK9680979.1"/>
    </source>
</evidence>
<gene>
    <name evidence="3" type="ORF">QE152_g38681</name>
</gene>
<dbReference type="EMBL" id="JASPKY010000856">
    <property type="protein sequence ID" value="KAK9680979.1"/>
    <property type="molecule type" value="Genomic_DNA"/>
</dbReference>
<protein>
    <submittedName>
        <fullName evidence="3">Uncharacterized protein</fullName>
    </submittedName>
</protein>
<sequence length="289" mass="33769">MSLRMMILLLAELCLRITSLHMVPMTLKRTDTQNIAISNKSADKTFQPNISEDTRETDDKSDQIYQNVTDKIFISPQILLGYPKAKDLMQRGRSRKRKSIIAADTPEINAIKEKVMERNKKKEAGHMRKYRKIIKAKIKLFESIRKYRKIMKAKTKLFESSSDNDDDYQDDDRTSDALSEEEPTQNVFEFTELEKEPNINDFVLVQFTESLKATIYYVGKILREEENEFVITFLRKSNKSLNTFTFPLEEDISSISKKDVKLILSKYLVVGKTKRQRNLIRFELNLSSI</sequence>
<evidence type="ECO:0000313" key="4">
    <source>
        <dbReference type="Proteomes" id="UP001458880"/>
    </source>
</evidence>
<dbReference type="AlphaFoldDB" id="A0AAW1HW12"/>
<proteinExistence type="predicted"/>
<dbReference type="Proteomes" id="UP001458880">
    <property type="component" value="Unassembled WGS sequence"/>
</dbReference>
<name>A0AAW1HW12_POPJA</name>
<feature type="chain" id="PRO_5043463668" evidence="2">
    <location>
        <begin position="20"/>
        <end position="289"/>
    </location>
</feature>
<reference evidence="3 4" key="1">
    <citation type="journal article" date="2024" name="BMC Genomics">
        <title>De novo assembly and annotation of Popillia japonica's genome with initial clues to its potential as an invasive pest.</title>
        <authorList>
            <person name="Cucini C."/>
            <person name="Boschi S."/>
            <person name="Funari R."/>
            <person name="Cardaioli E."/>
            <person name="Iannotti N."/>
            <person name="Marturano G."/>
            <person name="Paoli F."/>
            <person name="Bruttini M."/>
            <person name="Carapelli A."/>
            <person name="Frati F."/>
            <person name="Nardi F."/>
        </authorList>
    </citation>
    <scope>NUCLEOTIDE SEQUENCE [LARGE SCALE GENOMIC DNA]</scope>
    <source>
        <strain evidence="3">DMR45628</strain>
    </source>
</reference>
<evidence type="ECO:0000256" key="2">
    <source>
        <dbReference type="SAM" id="SignalP"/>
    </source>
</evidence>
<keyword evidence="4" id="KW-1185">Reference proteome</keyword>